<dbReference type="EMBL" id="SCWD01000001">
    <property type="protein sequence ID" value="TDM04053.1"/>
    <property type="molecule type" value="Genomic_DNA"/>
</dbReference>
<dbReference type="Gene3D" id="3.90.75.20">
    <property type="match status" value="1"/>
</dbReference>
<comment type="caution">
    <text evidence="1">The sequence shown here is derived from an EMBL/GenBank/DDBJ whole genome shotgun (WGS) entry which is preliminary data.</text>
</comment>
<dbReference type="InterPro" id="IPR044925">
    <property type="entry name" value="His-Me_finger_sf"/>
</dbReference>
<sequence>MKNNTEIKSQAQKELEMLVSRNEATIYHRAKMTDIYITMYGAVYSHHRGTGRVKKRALTLHKKSGYYRITIDNKPIEIHRMVAEKFVLNTNPEKFNVVDHISANYAETSEEAFECRKNNDYRNLRWTDATGNMKFAHENGLTDKLVNINRLLTIEQALEVRAKYATGDYTQAELAKEYGVRSNVMSNLLNNKTYQNIG</sequence>
<protein>
    <recommendedName>
        <fullName evidence="3">HNH endonuclease</fullName>
    </recommendedName>
</protein>
<dbReference type="AlphaFoldDB" id="A0A9Q8CJP5"/>
<evidence type="ECO:0000313" key="2">
    <source>
        <dbReference type="Proteomes" id="UP000295280"/>
    </source>
</evidence>
<proteinExistence type="predicted"/>
<dbReference type="Proteomes" id="UP000295280">
    <property type="component" value="Unassembled WGS sequence"/>
</dbReference>
<organism evidence="1 2">
    <name type="scientific">Macrococcus carouselicus</name>
    <dbReference type="NCBI Taxonomy" id="69969"/>
    <lineage>
        <taxon>Bacteria</taxon>
        <taxon>Bacillati</taxon>
        <taxon>Bacillota</taxon>
        <taxon>Bacilli</taxon>
        <taxon>Bacillales</taxon>
        <taxon>Staphylococcaceae</taxon>
        <taxon>Macrococcus</taxon>
    </lineage>
</organism>
<dbReference type="SUPFAM" id="SSF54060">
    <property type="entry name" value="His-Me finger endonucleases"/>
    <property type="match status" value="1"/>
</dbReference>
<dbReference type="OrthoDB" id="6631788at2"/>
<dbReference type="RefSeq" id="WP_133416913.1">
    <property type="nucleotide sequence ID" value="NZ_SCWD01000001.1"/>
</dbReference>
<gene>
    <name evidence="1" type="ORF">ERX40_02470</name>
</gene>
<keyword evidence="2" id="KW-1185">Reference proteome</keyword>
<evidence type="ECO:0008006" key="3">
    <source>
        <dbReference type="Google" id="ProtNLM"/>
    </source>
</evidence>
<reference evidence="1 2" key="1">
    <citation type="submission" date="2019-01" db="EMBL/GenBank/DDBJ databases">
        <title>Draft genome sequences of the type strains of six Macrococcus species.</title>
        <authorList>
            <person name="Mazhar S."/>
            <person name="Altermann E."/>
            <person name="Hill C."/>
            <person name="Mcauliffe O."/>
        </authorList>
    </citation>
    <scope>NUCLEOTIDE SEQUENCE [LARGE SCALE GENOMIC DNA]</scope>
    <source>
        <strain evidence="1 2">ATCC 51828</strain>
    </source>
</reference>
<accession>A0A9Q8CJP5</accession>
<evidence type="ECO:0000313" key="1">
    <source>
        <dbReference type="EMBL" id="TDM04053.1"/>
    </source>
</evidence>
<name>A0A9Q8CJP5_9STAP</name>